<keyword evidence="1" id="KW-0808">Transferase</keyword>
<dbReference type="Gene3D" id="3.30.565.10">
    <property type="entry name" value="Histidine kinase-like ATPase, C-terminal domain"/>
    <property type="match status" value="1"/>
</dbReference>
<feature type="coiled-coil region" evidence="4">
    <location>
        <begin position="185"/>
        <end position="216"/>
    </location>
</feature>
<keyword evidence="5" id="KW-0472">Membrane</keyword>
<proteinExistence type="predicted"/>
<dbReference type="InterPro" id="IPR003594">
    <property type="entry name" value="HATPase_dom"/>
</dbReference>
<name>A0A7Y9EJ99_9ACTN</name>
<gene>
    <name evidence="7" type="ORF">BJY14_004804</name>
</gene>
<dbReference type="GO" id="GO:0016301">
    <property type="term" value="F:kinase activity"/>
    <property type="evidence" value="ECO:0007669"/>
    <property type="project" value="UniProtKB-KW"/>
</dbReference>
<evidence type="ECO:0000256" key="3">
    <source>
        <dbReference type="ARBA" id="ARBA00023012"/>
    </source>
</evidence>
<dbReference type="PANTHER" id="PTHR24421">
    <property type="entry name" value="NITRATE/NITRITE SENSOR PROTEIN NARX-RELATED"/>
    <property type="match status" value="1"/>
</dbReference>
<keyword evidence="3" id="KW-0902">Two-component regulatory system</keyword>
<evidence type="ECO:0000256" key="2">
    <source>
        <dbReference type="ARBA" id="ARBA00022777"/>
    </source>
</evidence>
<feature type="transmembrane region" description="Helical" evidence="5">
    <location>
        <begin position="21"/>
        <end position="41"/>
    </location>
</feature>
<keyword evidence="2 7" id="KW-0418">Kinase</keyword>
<protein>
    <submittedName>
        <fullName evidence="7">Signal transduction histidine kinase</fullName>
    </submittedName>
</protein>
<dbReference type="Proteomes" id="UP000529783">
    <property type="component" value="Unassembled WGS sequence"/>
</dbReference>
<evidence type="ECO:0000259" key="6">
    <source>
        <dbReference type="Pfam" id="PF02518"/>
    </source>
</evidence>
<dbReference type="GO" id="GO:0000160">
    <property type="term" value="P:phosphorelay signal transduction system"/>
    <property type="evidence" value="ECO:0007669"/>
    <property type="project" value="UniProtKB-KW"/>
</dbReference>
<comment type="caution">
    <text evidence="7">The sequence shown here is derived from an EMBL/GenBank/DDBJ whole genome shotgun (WGS) entry which is preliminary data.</text>
</comment>
<keyword evidence="5" id="KW-1133">Transmembrane helix</keyword>
<dbReference type="SUPFAM" id="SSF55874">
    <property type="entry name" value="ATPase domain of HSP90 chaperone/DNA topoisomerase II/histidine kinase"/>
    <property type="match status" value="1"/>
</dbReference>
<dbReference type="InterPro" id="IPR050482">
    <property type="entry name" value="Sensor_HK_TwoCompSys"/>
</dbReference>
<keyword evidence="8" id="KW-1185">Reference proteome</keyword>
<feature type="transmembrane region" description="Helical" evidence="5">
    <location>
        <begin position="138"/>
        <end position="156"/>
    </location>
</feature>
<accession>A0A7Y9EJ99</accession>
<sequence length="413" mass="42409">MKLIGGLRGPALPTTPAGVELCAVAVFAGVRVVNLAQFAVASPVALRQATSPVLLLVVLGGYLAESAAVGAVVAGARAYRDRRWGWADTATAGAVLLAQPLFTAPSDRTGSWTAWGFACTLSSAVGAAVVFTRRRHVAVAVAILAGCYLAATLPGAADGSAATVLGNAFAYVGFAVLARLMIGYLRRLAGDAERAREEAARAAAEAARLRERERQRLLLHDNISVLRLFAGGGVPEELDEPLRARAMALANRVRAFLDDAAVEPPPAKGADGRSLVSAVRAAVGDYRDLPVEVSVDLAGGVRLPEAAAGAVRAAVGTLLANVRVHADAASVVVHADADPAEGEWEVTVTDDGRGFDPAVTPRGFGLRVQVEQALAAHGIAVHVHSVPGDGTRVTLRGALPGEPALAVEPQVAS</sequence>
<feature type="transmembrane region" description="Helical" evidence="5">
    <location>
        <begin position="168"/>
        <end position="186"/>
    </location>
</feature>
<dbReference type="EMBL" id="JACCBA010000001">
    <property type="protein sequence ID" value="NYD48821.1"/>
    <property type="molecule type" value="Genomic_DNA"/>
</dbReference>
<evidence type="ECO:0000313" key="7">
    <source>
        <dbReference type="EMBL" id="NYD48821.1"/>
    </source>
</evidence>
<reference evidence="7 8" key="1">
    <citation type="submission" date="2020-07" db="EMBL/GenBank/DDBJ databases">
        <title>Sequencing the genomes of 1000 actinobacteria strains.</title>
        <authorList>
            <person name="Klenk H.-P."/>
        </authorList>
    </citation>
    <scope>NUCLEOTIDE SEQUENCE [LARGE SCALE GENOMIC DNA]</scope>
    <source>
        <strain evidence="7 8">DSM 40398</strain>
    </source>
</reference>
<organism evidence="7 8">
    <name type="scientific">Actinomadura luteofluorescens</name>
    <dbReference type="NCBI Taxonomy" id="46163"/>
    <lineage>
        <taxon>Bacteria</taxon>
        <taxon>Bacillati</taxon>
        <taxon>Actinomycetota</taxon>
        <taxon>Actinomycetes</taxon>
        <taxon>Streptosporangiales</taxon>
        <taxon>Thermomonosporaceae</taxon>
        <taxon>Actinomadura</taxon>
    </lineage>
</organism>
<dbReference type="AlphaFoldDB" id="A0A7Y9EJ99"/>
<dbReference type="InterPro" id="IPR036890">
    <property type="entry name" value="HATPase_C_sf"/>
</dbReference>
<evidence type="ECO:0000256" key="1">
    <source>
        <dbReference type="ARBA" id="ARBA00022679"/>
    </source>
</evidence>
<dbReference type="Pfam" id="PF02518">
    <property type="entry name" value="HATPase_c"/>
    <property type="match status" value="1"/>
</dbReference>
<keyword evidence="5" id="KW-0812">Transmembrane</keyword>
<keyword evidence="4" id="KW-0175">Coiled coil</keyword>
<feature type="transmembrane region" description="Helical" evidence="5">
    <location>
        <begin position="53"/>
        <end position="73"/>
    </location>
</feature>
<feature type="transmembrane region" description="Helical" evidence="5">
    <location>
        <begin position="114"/>
        <end position="131"/>
    </location>
</feature>
<feature type="domain" description="Histidine kinase/HSP90-like ATPase" evidence="6">
    <location>
        <begin position="311"/>
        <end position="396"/>
    </location>
</feature>
<dbReference type="RefSeq" id="WP_179845667.1">
    <property type="nucleotide sequence ID" value="NZ_JACCBA010000001.1"/>
</dbReference>
<evidence type="ECO:0000256" key="5">
    <source>
        <dbReference type="SAM" id="Phobius"/>
    </source>
</evidence>
<evidence type="ECO:0000313" key="8">
    <source>
        <dbReference type="Proteomes" id="UP000529783"/>
    </source>
</evidence>
<evidence type="ECO:0000256" key="4">
    <source>
        <dbReference type="SAM" id="Coils"/>
    </source>
</evidence>